<sequence length="43" mass="5134">MTVSKNYLLFNSKIIKINSYILISHTQCPIQHQLCRKMKKKKI</sequence>
<protein>
    <submittedName>
        <fullName evidence="1">Uncharacterized protein</fullName>
    </submittedName>
</protein>
<proteinExistence type="predicted"/>
<reference evidence="1" key="1">
    <citation type="submission" date="2016-02" db="EMBL/GenBank/DDBJ databases">
        <title>WGS assembly of Manihot esculenta.</title>
        <authorList>
            <person name="Bredeson J.V."/>
            <person name="Prochnik S.E."/>
            <person name="Lyons J.B."/>
            <person name="Schmutz J."/>
            <person name="Grimwood J."/>
            <person name="Vrebalov J."/>
            <person name="Bart R.S."/>
            <person name="Amuge T."/>
            <person name="Ferguson M.E."/>
            <person name="Green R."/>
            <person name="Putnam N."/>
            <person name="Stites J."/>
            <person name="Rounsley S."/>
            <person name="Rokhsar D.S."/>
        </authorList>
    </citation>
    <scope>NUCLEOTIDE SEQUENCE [LARGE SCALE GENOMIC DNA]</scope>
    <source>
        <tissue evidence="1">Leaf</tissue>
    </source>
</reference>
<dbReference type="EMBL" id="CM004387">
    <property type="protein sequence ID" value="OAY61362.1"/>
    <property type="molecule type" value="Genomic_DNA"/>
</dbReference>
<gene>
    <name evidence="1" type="ORF">MANES_01G183600</name>
</gene>
<accession>A0A2C9WLQ5</accession>
<dbReference type="AlphaFoldDB" id="A0A2C9WLQ5"/>
<name>A0A2C9WLQ5_MANES</name>
<organism evidence="1">
    <name type="scientific">Manihot esculenta</name>
    <name type="common">Cassava</name>
    <name type="synonym">Jatropha manihot</name>
    <dbReference type="NCBI Taxonomy" id="3983"/>
    <lineage>
        <taxon>Eukaryota</taxon>
        <taxon>Viridiplantae</taxon>
        <taxon>Streptophyta</taxon>
        <taxon>Embryophyta</taxon>
        <taxon>Tracheophyta</taxon>
        <taxon>Spermatophyta</taxon>
        <taxon>Magnoliopsida</taxon>
        <taxon>eudicotyledons</taxon>
        <taxon>Gunneridae</taxon>
        <taxon>Pentapetalae</taxon>
        <taxon>rosids</taxon>
        <taxon>fabids</taxon>
        <taxon>Malpighiales</taxon>
        <taxon>Euphorbiaceae</taxon>
        <taxon>Crotonoideae</taxon>
        <taxon>Manihoteae</taxon>
        <taxon>Manihot</taxon>
    </lineage>
</organism>
<evidence type="ECO:0000313" key="1">
    <source>
        <dbReference type="EMBL" id="OAY61362.1"/>
    </source>
</evidence>